<dbReference type="FunFam" id="3.90.850.10:FF:000002">
    <property type="entry name" value="2-hydroxyhepta-2,4-diene-1,7-dioate isomerase"/>
    <property type="match status" value="1"/>
</dbReference>
<dbReference type="Proteomes" id="UP000002062">
    <property type="component" value="Chromosome"/>
</dbReference>
<dbReference type="PANTHER" id="PTHR42796:SF4">
    <property type="entry name" value="FUMARYLACETOACETATE HYDROLASE DOMAIN-CONTAINING PROTEIN 2A"/>
    <property type="match status" value="1"/>
</dbReference>
<dbReference type="InterPro" id="IPR051121">
    <property type="entry name" value="FAH"/>
</dbReference>
<evidence type="ECO:0000259" key="4">
    <source>
        <dbReference type="Pfam" id="PF10370"/>
    </source>
</evidence>
<sequence length="254" mass="28018">MMTTFVRFKTNNEVFYGVLDNQIVHVIEGNIFDDWKATETKYPLEEVKLLSPVVPSKIIGVGLNYYSNVAALNAQVPQEPVIFLKPPSAVIGPEENIVYPPDVKELGYEVELAVVIKDTVKNVSRDEALRHVFGYTIANDLTAKDKMTGGPWTKAKSYDTFLPLGPWIVTDLDPSNLELEMYLNGTKTQRGKTSDMIFDVPTLVSYISGIMTLNPGDVIITGTPPGAGFLKPGDHIKAKIEGIGNLQNYVVEGR</sequence>
<name>E8UQW8_THEBF</name>
<keyword evidence="6" id="KW-1185">Reference proteome</keyword>
<keyword evidence="5" id="KW-0413">Isomerase</keyword>
<dbReference type="Gene3D" id="3.90.850.10">
    <property type="entry name" value="Fumarylacetoacetase-like, C-terminal domain"/>
    <property type="match status" value="1"/>
</dbReference>
<comment type="similarity">
    <text evidence="1">Belongs to the FAH family.</text>
</comment>
<reference evidence="5 6" key="1">
    <citation type="submission" date="2011-01" db="EMBL/GenBank/DDBJ databases">
        <title>Complete sequence of Thermoanaerobacter brockii finnii Ako-1.</title>
        <authorList>
            <consortium name="US DOE Joint Genome Institute"/>
            <person name="Lucas S."/>
            <person name="Copeland A."/>
            <person name="Lapidus A."/>
            <person name="Cheng J.-F."/>
            <person name="Goodwin L."/>
            <person name="Pitluck S."/>
            <person name="Chertkov O."/>
            <person name="Munk C."/>
            <person name="Detter J.C."/>
            <person name="Han C."/>
            <person name="Tapia R."/>
            <person name="Land M."/>
            <person name="Hauser L."/>
            <person name="Kyrpides N."/>
            <person name="Ivanova N."/>
            <person name="Mikhailova N."/>
            <person name="Pagani I."/>
            <person name="Hemme C.L."/>
            <person name="Woyke T."/>
        </authorList>
    </citation>
    <scope>NUCLEOTIDE SEQUENCE [LARGE SCALE GENOMIC DNA]</scope>
    <source>
        <strain evidence="6">ATCC 43586 / DSM 3389 / AKO-1</strain>
    </source>
</reference>
<dbReference type="GO" id="GO:0046872">
    <property type="term" value="F:metal ion binding"/>
    <property type="evidence" value="ECO:0007669"/>
    <property type="project" value="UniProtKB-KW"/>
</dbReference>
<feature type="domain" description="Fumarylacetoacetase-like C-terminal" evidence="3">
    <location>
        <begin position="57"/>
        <end position="251"/>
    </location>
</feature>
<dbReference type="AlphaFoldDB" id="E8UQW8"/>
<dbReference type="PANTHER" id="PTHR42796">
    <property type="entry name" value="FUMARYLACETOACETATE HYDROLASE DOMAIN-CONTAINING PROTEIN 2A-RELATED"/>
    <property type="match status" value="1"/>
</dbReference>
<evidence type="ECO:0000313" key="6">
    <source>
        <dbReference type="Proteomes" id="UP000002062"/>
    </source>
</evidence>
<dbReference type="EMBL" id="CP002466">
    <property type="protein sequence ID" value="ADV80538.1"/>
    <property type="molecule type" value="Genomic_DNA"/>
</dbReference>
<evidence type="ECO:0000256" key="1">
    <source>
        <dbReference type="ARBA" id="ARBA00010211"/>
    </source>
</evidence>
<protein>
    <submittedName>
        <fullName evidence="5">5-carboxymethyl-2-hydroxymuconate Delta-isomerase</fullName>
        <ecNumber evidence="5">5.3.3.10</ecNumber>
    </submittedName>
</protein>
<organism evidence="5 6">
    <name type="scientific">Thermoanaerobacter brockii subsp. finnii (strain ATCC 43586 / DSM 3389 / AKO-1)</name>
    <name type="common">Thermoanaerobacter finnii</name>
    <dbReference type="NCBI Taxonomy" id="509193"/>
    <lineage>
        <taxon>Bacteria</taxon>
        <taxon>Bacillati</taxon>
        <taxon>Bacillota</taxon>
        <taxon>Clostridia</taxon>
        <taxon>Thermoanaerobacterales</taxon>
        <taxon>Thermoanaerobacteraceae</taxon>
        <taxon>Thermoanaerobacter</taxon>
    </lineage>
</organism>
<dbReference type="GO" id="GO:0008704">
    <property type="term" value="F:5-carboxymethyl-2-hydroxymuconate delta-isomerase activity"/>
    <property type="evidence" value="ECO:0007669"/>
    <property type="project" value="UniProtKB-EC"/>
</dbReference>
<feature type="domain" description="Rv2993c-like N-terminal" evidence="4">
    <location>
        <begin position="5"/>
        <end position="52"/>
    </location>
</feature>
<evidence type="ECO:0000256" key="2">
    <source>
        <dbReference type="ARBA" id="ARBA00022723"/>
    </source>
</evidence>
<keyword evidence="2" id="KW-0479">Metal-binding</keyword>
<dbReference type="Pfam" id="PF10370">
    <property type="entry name" value="Rv2993c-like_N"/>
    <property type="match status" value="1"/>
</dbReference>
<dbReference type="SUPFAM" id="SSF56529">
    <property type="entry name" value="FAH"/>
    <property type="match status" value="1"/>
</dbReference>
<dbReference type="KEGG" id="tbo:Thebr_2020"/>
<dbReference type="HOGENOM" id="CLU_028458_4_2_9"/>
<evidence type="ECO:0000313" key="5">
    <source>
        <dbReference type="EMBL" id="ADV80538.1"/>
    </source>
</evidence>
<dbReference type="InterPro" id="IPR036663">
    <property type="entry name" value="Fumarylacetoacetase_C_sf"/>
</dbReference>
<dbReference type="Pfam" id="PF01557">
    <property type="entry name" value="FAA_hydrolase"/>
    <property type="match status" value="1"/>
</dbReference>
<evidence type="ECO:0000259" key="3">
    <source>
        <dbReference type="Pfam" id="PF01557"/>
    </source>
</evidence>
<dbReference type="InterPro" id="IPR011234">
    <property type="entry name" value="Fumarylacetoacetase-like_C"/>
</dbReference>
<dbReference type="InterPro" id="IPR018833">
    <property type="entry name" value="Rv2993c-like_N"/>
</dbReference>
<dbReference type="GO" id="GO:0019752">
    <property type="term" value="P:carboxylic acid metabolic process"/>
    <property type="evidence" value="ECO:0007669"/>
    <property type="project" value="UniProtKB-ARBA"/>
</dbReference>
<dbReference type="Gene3D" id="2.30.30.370">
    <property type="entry name" value="FAH"/>
    <property type="match status" value="1"/>
</dbReference>
<gene>
    <name evidence="5" type="ordered locus">Thebr_2020</name>
</gene>
<proteinExistence type="inferred from homology"/>
<accession>E8UQW8</accession>
<dbReference type="EC" id="5.3.3.10" evidence="5"/>